<keyword evidence="6" id="KW-0699">rRNA-binding</keyword>
<evidence type="ECO:0000256" key="5">
    <source>
        <dbReference type="ARBA" id="ARBA00035163"/>
    </source>
</evidence>
<dbReference type="PIRSF" id="PIRSF002144">
    <property type="entry name" value="Ribosomal_S19"/>
    <property type="match status" value="1"/>
</dbReference>
<reference evidence="9 10" key="1">
    <citation type="submission" date="2022-09" db="EMBL/GenBank/DDBJ databases">
        <title>Xylan utilization by haloarchaea-nanohaloarchaea associations.</title>
        <authorList>
            <person name="Yakimov M."/>
        </authorList>
    </citation>
    <scope>NUCLEOTIDE SEQUENCE [LARGE SCALE GENOMIC DNA]</scope>
    <source>
        <strain evidence="9 10">SVXNc</strain>
    </source>
</reference>
<dbReference type="HAMAP" id="MF_00531">
    <property type="entry name" value="Ribosomal_uS19"/>
    <property type="match status" value="1"/>
</dbReference>
<feature type="compositionally biased region" description="Polar residues" evidence="8">
    <location>
        <begin position="116"/>
        <end position="125"/>
    </location>
</feature>
<evidence type="ECO:0000256" key="7">
    <source>
        <dbReference type="RuleBase" id="RU003485"/>
    </source>
</evidence>
<dbReference type="GO" id="GO:0005840">
    <property type="term" value="C:ribosome"/>
    <property type="evidence" value="ECO:0007669"/>
    <property type="project" value="UniProtKB-KW"/>
</dbReference>
<dbReference type="Pfam" id="PF00203">
    <property type="entry name" value="Ribosomal_S19"/>
    <property type="match status" value="1"/>
</dbReference>
<keyword evidence="10" id="KW-1185">Reference proteome</keyword>
<evidence type="ECO:0000256" key="1">
    <source>
        <dbReference type="ARBA" id="ARBA00003239"/>
    </source>
</evidence>
<dbReference type="NCBIfam" id="NF003121">
    <property type="entry name" value="PRK04038.1"/>
    <property type="match status" value="1"/>
</dbReference>
<evidence type="ECO:0000256" key="8">
    <source>
        <dbReference type="SAM" id="MobiDB-lite"/>
    </source>
</evidence>
<dbReference type="NCBIfam" id="TIGR01025">
    <property type="entry name" value="uS19_arch"/>
    <property type="match status" value="1"/>
</dbReference>
<dbReference type="Gene3D" id="3.30.860.10">
    <property type="entry name" value="30s Ribosomal Protein S19, Chain A"/>
    <property type="match status" value="1"/>
</dbReference>
<dbReference type="SUPFAM" id="SSF54570">
    <property type="entry name" value="Ribosomal protein S19"/>
    <property type="match status" value="1"/>
</dbReference>
<protein>
    <recommendedName>
        <fullName evidence="5 6">Small ribosomal subunit protein uS19</fullName>
    </recommendedName>
</protein>
<accession>A0ABY8CHP6</accession>
<dbReference type="GeneID" id="98290214"/>
<dbReference type="PRINTS" id="PR00975">
    <property type="entry name" value="RIBOSOMALS19"/>
</dbReference>
<feature type="region of interest" description="Disordered" evidence="8">
    <location>
        <begin position="103"/>
        <end position="125"/>
    </location>
</feature>
<evidence type="ECO:0000256" key="2">
    <source>
        <dbReference type="ARBA" id="ARBA00007345"/>
    </source>
</evidence>
<dbReference type="InterPro" id="IPR023575">
    <property type="entry name" value="Ribosomal_uS19_SF"/>
</dbReference>
<dbReference type="PANTHER" id="PTHR11880">
    <property type="entry name" value="RIBOSOMAL PROTEIN S19P FAMILY MEMBER"/>
    <property type="match status" value="1"/>
</dbReference>
<comment type="function">
    <text evidence="1 6">Protein S19 forms a complex with S13 that binds strongly to the 16S ribosomal RNA.</text>
</comment>
<evidence type="ECO:0000256" key="3">
    <source>
        <dbReference type="ARBA" id="ARBA00022980"/>
    </source>
</evidence>
<keyword evidence="3 6" id="KW-0689">Ribosomal protein</keyword>
<evidence type="ECO:0000256" key="4">
    <source>
        <dbReference type="ARBA" id="ARBA00023274"/>
    </source>
</evidence>
<evidence type="ECO:0000313" key="9">
    <source>
        <dbReference type="EMBL" id="WEL19206.1"/>
    </source>
</evidence>
<keyword evidence="6" id="KW-0694">RNA-binding</keyword>
<evidence type="ECO:0000256" key="6">
    <source>
        <dbReference type="HAMAP-Rule" id="MF_00531"/>
    </source>
</evidence>
<dbReference type="InterPro" id="IPR005713">
    <property type="entry name" value="Ribosomal_uS19_euk/arc"/>
</dbReference>
<dbReference type="PANTHER" id="PTHR11880:SF2">
    <property type="entry name" value="SMALL RIBOSOMAL SUBUNIT PROTEIN US19"/>
    <property type="match status" value="1"/>
</dbReference>
<name>A0ABY8CHP6_9ARCH</name>
<dbReference type="EMBL" id="CP104395">
    <property type="protein sequence ID" value="WEL19206.1"/>
    <property type="molecule type" value="Genomic_DNA"/>
</dbReference>
<dbReference type="Proteomes" id="UP001218034">
    <property type="component" value="Chromosome"/>
</dbReference>
<gene>
    <name evidence="9" type="primary">rpsS</name>
    <name evidence="6" type="synonym">rps19p</name>
    <name evidence="9" type="ORF">SVXNc_0174</name>
</gene>
<organism evidence="9 10">
    <name type="scientific">Candidatus Nanohalococcus occultus</name>
    <dbReference type="NCBI Taxonomy" id="2978047"/>
    <lineage>
        <taxon>Archaea</taxon>
        <taxon>Candidatus Nanohalarchaeota</taxon>
        <taxon>Candidatus Nanohalarchaeota incertae sedis</taxon>
        <taxon>Candidatus Nanohalococcus</taxon>
    </lineage>
</organism>
<dbReference type="InterPro" id="IPR002222">
    <property type="entry name" value="Ribosomal_uS19"/>
</dbReference>
<evidence type="ECO:0000313" key="10">
    <source>
        <dbReference type="Proteomes" id="UP001218034"/>
    </source>
</evidence>
<comment type="similarity">
    <text evidence="2 6 7">Belongs to the universal ribosomal protein uS19 family.</text>
</comment>
<dbReference type="RefSeq" id="WP_347722078.1">
    <property type="nucleotide sequence ID" value="NZ_CP104395.1"/>
</dbReference>
<proteinExistence type="inferred from homology"/>
<keyword evidence="4 6" id="KW-0687">Ribonucleoprotein</keyword>
<sequence>MSDEFTYRGHTLEELREMSHEEFAELLNARGRRKINRGLTEDEKKLLDDLEDSDSVKTHERSMIVLPEMVGKEIGVYNGEDFVPVEIDEEMLGHYLGELAKTRKEVSHSAPGLGATRSSQHVPLK</sequence>